<protein>
    <submittedName>
        <fullName evidence="2">Uncharacterized protein</fullName>
    </submittedName>
</protein>
<dbReference type="EnsemblMetazoa" id="ASTEI07487-RA">
    <property type="protein sequence ID" value="ASTEI07487-PA"/>
    <property type="gene ID" value="ASTEI07487"/>
</dbReference>
<dbReference type="VEuPathDB" id="VectorBase:ASTEI07487"/>
<feature type="region of interest" description="Disordered" evidence="1">
    <location>
        <begin position="823"/>
        <end position="901"/>
    </location>
</feature>
<feature type="region of interest" description="Disordered" evidence="1">
    <location>
        <begin position="696"/>
        <end position="760"/>
    </location>
</feature>
<keyword evidence="3" id="KW-1185">Reference proteome</keyword>
<dbReference type="AlphaFoldDB" id="A0A182YGA1"/>
<accession>A0A182YGA1</accession>
<dbReference type="OMA" id="PFISCCF"/>
<feature type="compositionally biased region" description="Acidic residues" evidence="1">
    <location>
        <begin position="717"/>
        <end position="730"/>
    </location>
</feature>
<feature type="compositionally biased region" description="Basic residues" evidence="1">
    <location>
        <begin position="891"/>
        <end position="901"/>
    </location>
</feature>
<feature type="compositionally biased region" description="Low complexity" evidence="1">
    <location>
        <begin position="867"/>
        <end position="889"/>
    </location>
</feature>
<sequence>MIRTQPPRKSKDPKRQTSIVNGSRIKKEPKARTLRKTDNQAFNGEAEQGVSEVEAPICRQVKHSAIEPIILHQAGNPGPSFLTHNAHHTILQLPAQLNVIEKDTLFSHFKPTRPFTAAHPMPLHTTPGLGPTTPDLMVRALHSKHAYHRELEGLEKRYENVTADHPLEPSAGENMQHTVAVVYAALLDRDPDPYLQVGTGYDYHFTGGTLVARHAHRSSESGCIATLFKSIGASLEDVEVLRVEVAKEDDLHCHGDLKVSDRQPCSTGYGGPILEIVPDDGGNSVVLVRKRNVIIVLREVETDPSGAKEWRAVQNVFSTNPLASVCFVSASPAQCPGTIILCTTDYRRQLQLWTVGDEEESCEDIVELPKLSPVNGTGAKHRPDDKWSAVRCVDRNHLLVACLDRRTVHFYGIERNAPTDDDPDDPDLYRLVHRSAMELSRWTYECEQCCALEPPVTNLLWERLEGGDPSAPDANIGLTVLLVFTHNLKQRPVFISHQCEDASAESDKQHHFVLFGSHLPMGYGVAHFTRIANGTPLPVYAARHYPYHPPTFHDSYKLAQTRGCCISAYQPLQKRFDACQSGAVLIRRMPADDETGDQQRLHILLQTSAGDLLQQRLTYNFDRDEEPVADQTNATEQTRRMATVLQRWHEMLVRQAGQLPYRVTSFKPMVKFRDIFNCPVGGNELKRILYLTPKMKRKRRRTKKAGGSEEPGAGQSEQEDNDGDDDDYDEQQPSTSSWQMKRSVERRRRKHGNEAPPIPWRQTVEQLQQYRDVLAPAMLAVWGVGDAANMPSQATNVEQIPTKLPPLADVNERVGSWVNGTITAGHDDEHDSAVDSDDGGAAKRRRIATDKMPATQEDMVADERDLFSPPFTSTQQSQTLTGSQLSQTGRRVPRKMYSKGF</sequence>
<proteinExistence type="predicted"/>
<evidence type="ECO:0000256" key="1">
    <source>
        <dbReference type="SAM" id="MobiDB-lite"/>
    </source>
</evidence>
<evidence type="ECO:0000313" key="2">
    <source>
        <dbReference type="EnsemblMetazoa" id="ASTEI07487-PA"/>
    </source>
</evidence>
<evidence type="ECO:0000313" key="3">
    <source>
        <dbReference type="Proteomes" id="UP000076408"/>
    </source>
</evidence>
<feature type="compositionally biased region" description="Basic and acidic residues" evidence="1">
    <location>
        <begin position="25"/>
        <end position="38"/>
    </location>
</feature>
<dbReference type="VEuPathDB" id="VectorBase:ASTEI20_031892"/>
<reference evidence="2" key="2">
    <citation type="submission" date="2020-05" db="UniProtKB">
        <authorList>
            <consortium name="EnsemblMetazoa"/>
        </authorList>
    </citation>
    <scope>IDENTIFICATION</scope>
    <source>
        <strain evidence="2">Indian</strain>
    </source>
</reference>
<feature type="region of interest" description="Disordered" evidence="1">
    <location>
        <begin position="1"/>
        <end position="48"/>
    </location>
</feature>
<name>A0A182YGA1_ANOST</name>
<organism evidence="2 3">
    <name type="scientific">Anopheles stephensi</name>
    <name type="common">Indo-Pakistan malaria mosquito</name>
    <dbReference type="NCBI Taxonomy" id="30069"/>
    <lineage>
        <taxon>Eukaryota</taxon>
        <taxon>Metazoa</taxon>
        <taxon>Ecdysozoa</taxon>
        <taxon>Arthropoda</taxon>
        <taxon>Hexapoda</taxon>
        <taxon>Insecta</taxon>
        <taxon>Pterygota</taxon>
        <taxon>Neoptera</taxon>
        <taxon>Endopterygota</taxon>
        <taxon>Diptera</taxon>
        <taxon>Nematocera</taxon>
        <taxon>Culicoidea</taxon>
        <taxon>Culicidae</taxon>
        <taxon>Anophelinae</taxon>
        <taxon>Anopheles</taxon>
    </lineage>
</organism>
<reference evidence="3" key="1">
    <citation type="journal article" date="2014" name="Genome Biol.">
        <title>Genome analysis of a major urban malaria vector mosquito, Anopheles stephensi.</title>
        <authorList>
            <person name="Jiang X."/>
            <person name="Peery A."/>
            <person name="Hall A.B."/>
            <person name="Sharma A."/>
            <person name="Chen X.G."/>
            <person name="Waterhouse R.M."/>
            <person name="Komissarov A."/>
            <person name="Riehle M.M."/>
            <person name="Shouche Y."/>
            <person name="Sharakhova M.V."/>
            <person name="Lawson D."/>
            <person name="Pakpour N."/>
            <person name="Arensburger P."/>
            <person name="Davidson V.L."/>
            <person name="Eiglmeier K."/>
            <person name="Emrich S."/>
            <person name="George P."/>
            <person name="Kennedy R.C."/>
            <person name="Mane S.P."/>
            <person name="Maslen G."/>
            <person name="Oringanje C."/>
            <person name="Qi Y."/>
            <person name="Settlage R."/>
            <person name="Tojo M."/>
            <person name="Tubio J.M."/>
            <person name="Unger M.F."/>
            <person name="Wang B."/>
            <person name="Vernick K.D."/>
            <person name="Ribeiro J.M."/>
            <person name="James A.A."/>
            <person name="Michel K."/>
            <person name="Riehle M.A."/>
            <person name="Luckhart S."/>
            <person name="Sharakhov I.V."/>
            <person name="Tu Z."/>
        </authorList>
    </citation>
    <scope>NUCLEOTIDE SEQUENCE [LARGE SCALE GENOMIC DNA]</scope>
    <source>
        <strain evidence="3">Indian</strain>
    </source>
</reference>
<dbReference type="VEuPathDB" id="VectorBase:ASTE007879"/>
<dbReference type="Proteomes" id="UP000076408">
    <property type="component" value="Unassembled WGS sequence"/>
</dbReference>